<organism evidence="1">
    <name type="scientific">Musca domestica</name>
    <name type="common">House fly</name>
    <dbReference type="NCBI Taxonomy" id="7370"/>
    <lineage>
        <taxon>Eukaryota</taxon>
        <taxon>Metazoa</taxon>
        <taxon>Ecdysozoa</taxon>
        <taxon>Arthropoda</taxon>
        <taxon>Hexapoda</taxon>
        <taxon>Insecta</taxon>
        <taxon>Pterygota</taxon>
        <taxon>Neoptera</taxon>
        <taxon>Endopterygota</taxon>
        <taxon>Diptera</taxon>
        <taxon>Brachycera</taxon>
        <taxon>Muscomorpha</taxon>
        <taxon>Muscoidea</taxon>
        <taxon>Muscidae</taxon>
        <taxon>Musca</taxon>
    </lineage>
</organism>
<dbReference type="AlphaFoldDB" id="A0A1I8M1Y5"/>
<dbReference type="SUPFAM" id="SSF56672">
    <property type="entry name" value="DNA/RNA polymerases"/>
    <property type="match status" value="1"/>
</dbReference>
<evidence type="ECO:0008006" key="2">
    <source>
        <dbReference type="Google" id="ProtNLM"/>
    </source>
</evidence>
<gene>
    <name evidence="1" type="primary">101896483</name>
</gene>
<reference evidence="1" key="1">
    <citation type="submission" date="2020-05" db="UniProtKB">
        <authorList>
            <consortium name="EnsemblMetazoa"/>
        </authorList>
    </citation>
    <scope>IDENTIFICATION</scope>
    <source>
        <strain evidence="1">Aabys</strain>
    </source>
</reference>
<dbReference type="EnsemblMetazoa" id="MDOA000416-RA">
    <property type="protein sequence ID" value="MDOA000416-PA"/>
    <property type="gene ID" value="MDOA000416"/>
</dbReference>
<dbReference type="PANTHER" id="PTHR24559:SF444">
    <property type="entry name" value="REVERSE TRANSCRIPTASE DOMAIN-CONTAINING PROTEIN"/>
    <property type="match status" value="1"/>
</dbReference>
<dbReference type="Gene3D" id="3.10.10.10">
    <property type="entry name" value="HIV Type 1 Reverse Transcriptase, subunit A, domain 1"/>
    <property type="match status" value="1"/>
</dbReference>
<dbReference type="PANTHER" id="PTHR24559">
    <property type="entry name" value="TRANSPOSON TY3-I GAG-POL POLYPROTEIN"/>
    <property type="match status" value="1"/>
</dbReference>
<dbReference type="InterPro" id="IPR043502">
    <property type="entry name" value="DNA/RNA_pol_sf"/>
</dbReference>
<proteinExistence type="predicted"/>
<accession>A0A1I8M1Y5</accession>
<dbReference type="VEuPathDB" id="VectorBase:MDOMA2_000397"/>
<dbReference type="InterPro" id="IPR053134">
    <property type="entry name" value="RNA-dir_DNA_polymerase"/>
</dbReference>
<dbReference type="VEuPathDB" id="VectorBase:MDOA000416"/>
<evidence type="ECO:0000313" key="1">
    <source>
        <dbReference type="EnsemblMetazoa" id="MDOA000416-PA"/>
    </source>
</evidence>
<protein>
    <recommendedName>
        <fullName evidence="2">Reverse transcriptase domain-containing protein</fullName>
    </recommendedName>
</protein>
<name>A0A1I8M1Y5_MUSDO</name>
<sequence length="146" mass="16634">MIGEIDEVAVSDEEFIDLSVEQRRKLNAIIELFPSSDRAGLERTHLVEHSIDTENSKPIKQIYYPISPAKEKIIYQGINRMLSLGVIEECPQSPWSSLRVLIVKPDKARFCVDGKKLNSVTIKDSYHLQHLQEVAQQFQKSGLTIN</sequence>
<dbReference type="GO" id="GO:0071897">
    <property type="term" value="P:DNA biosynthetic process"/>
    <property type="evidence" value="ECO:0007669"/>
    <property type="project" value="UniProtKB-ARBA"/>
</dbReference>